<name>A0A426XYK8_ENSVE</name>
<reference evidence="2 3" key="1">
    <citation type="journal article" date="2014" name="Agronomy (Basel)">
        <title>A Draft Genome Sequence for Ensete ventricosum, the Drought-Tolerant Tree Against Hunger.</title>
        <authorList>
            <person name="Harrison J."/>
            <person name="Moore K.A."/>
            <person name="Paszkiewicz K."/>
            <person name="Jones T."/>
            <person name="Grant M."/>
            <person name="Ambacheew D."/>
            <person name="Muzemil S."/>
            <person name="Studholme D.J."/>
        </authorList>
    </citation>
    <scope>NUCLEOTIDE SEQUENCE [LARGE SCALE GENOMIC DNA]</scope>
</reference>
<accession>A0A426XYK8</accession>
<protein>
    <submittedName>
        <fullName evidence="2">Uncharacterized protein</fullName>
    </submittedName>
</protein>
<organism evidence="2 3">
    <name type="scientific">Ensete ventricosum</name>
    <name type="common">Abyssinian banana</name>
    <name type="synonym">Musa ensete</name>
    <dbReference type="NCBI Taxonomy" id="4639"/>
    <lineage>
        <taxon>Eukaryota</taxon>
        <taxon>Viridiplantae</taxon>
        <taxon>Streptophyta</taxon>
        <taxon>Embryophyta</taxon>
        <taxon>Tracheophyta</taxon>
        <taxon>Spermatophyta</taxon>
        <taxon>Magnoliopsida</taxon>
        <taxon>Liliopsida</taxon>
        <taxon>Zingiberales</taxon>
        <taxon>Musaceae</taxon>
        <taxon>Ensete</taxon>
    </lineage>
</organism>
<dbReference type="AlphaFoldDB" id="A0A426XYK8"/>
<comment type="caution">
    <text evidence="2">The sequence shown here is derived from an EMBL/GenBank/DDBJ whole genome shotgun (WGS) entry which is preliminary data.</text>
</comment>
<evidence type="ECO:0000256" key="1">
    <source>
        <dbReference type="SAM" id="SignalP"/>
    </source>
</evidence>
<evidence type="ECO:0000313" key="3">
    <source>
        <dbReference type="Proteomes" id="UP000287651"/>
    </source>
</evidence>
<dbReference type="EMBL" id="AMZH03016366">
    <property type="protein sequence ID" value="RRT44605.1"/>
    <property type="molecule type" value="Genomic_DNA"/>
</dbReference>
<feature type="chain" id="PRO_5019165491" evidence="1">
    <location>
        <begin position="28"/>
        <end position="207"/>
    </location>
</feature>
<keyword evidence="1" id="KW-0732">Signal</keyword>
<evidence type="ECO:0000313" key="2">
    <source>
        <dbReference type="EMBL" id="RRT44605.1"/>
    </source>
</evidence>
<gene>
    <name evidence="2" type="ORF">B296_00040820</name>
</gene>
<proteinExistence type="predicted"/>
<dbReference type="Proteomes" id="UP000287651">
    <property type="component" value="Unassembled WGS sequence"/>
</dbReference>
<feature type="signal peptide" evidence="1">
    <location>
        <begin position="1"/>
        <end position="27"/>
    </location>
</feature>
<sequence length="207" mass="22111">MIAAPLQFPPLLAVSPLLPALAPAILAATASSSSTPSEICCCSSLPHSSVTVACHPRLWPLSSIHFNAHLSPATPSRAASVSRCHSPLALFSTPAVAASRCRSRFQPVVFTAALFLHCCRPPPFEALTVVPLPCCSPPVGRSSRRRCCSRFQPRPLLLHLLTATFTIATVVPPCHRYRSNRCISLLPSLPLPAATSSCYHCCPRISN</sequence>